<gene>
    <name evidence="10 13" type="primary">pheA</name>
    <name evidence="13" type="ORF">EYB31_01005</name>
</gene>
<dbReference type="GO" id="GO:0005737">
    <property type="term" value="C:cytoplasm"/>
    <property type="evidence" value="ECO:0007669"/>
    <property type="project" value="TreeGrafter"/>
</dbReference>
<sequence length="287" mass="32129">MKRIAILGPGTFTEESAHYFLGNAEHEYVSLKTIEDVFLSTVSGKTDLSVIPIENTFEGSVRLHIDWLVNEMELLIQAEWDYPISVNLLGKRIPGESAEEMYARIRKIYSHHVTPAQCREFVKEHLPHAEFELVGSNGEAARLVKELGTSDIAAIGPLAAGGMYGLDTLAGNIHDHQNNFTRFVIVGAEPPELKPNDYWKTTVVVTLPEDFPGALHQVLSAFSWRRINLSKIESRPTKKKLGTYYFYIDIEASMDSVLLPAAIEEIRALGCLVRILGCYPSYSYEQA</sequence>
<comment type="caution">
    <text evidence="13">The sequence shown here is derived from an EMBL/GenBank/DDBJ whole genome shotgun (WGS) entry which is preliminary data.</text>
</comment>
<evidence type="ECO:0000256" key="4">
    <source>
        <dbReference type="ARBA" id="ARBA00022605"/>
    </source>
</evidence>
<dbReference type="SUPFAM" id="SSF55021">
    <property type="entry name" value="ACT-like"/>
    <property type="match status" value="1"/>
</dbReference>
<comment type="catalytic activity">
    <reaction evidence="8 10">
        <text>prephenate + H(+) = 3-phenylpyruvate + CO2 + H2O</text>
        <dbReference type="Rhea" id="RHEA:21648"/>
        <dbReference type="ChEBI" id="CHEBI:15377"/>
        <dbReference type="ChEBI" id="CHEBI:15378"/>
        <dbReference type="ChEBI" id="CHEBI:16526"/>
        <dbReference type="ChEBI" id="CHEBI:18005"/>
        <dbReference type="ChEBI" id="CHEBI:29934"/>
        <dbReference type="EC" id="4.2.1.51"/>
    </reaction>
</comment>
<evidence type="ECO:0000256" key="5">
    <source>
        <dbReference type="ARBA" id="ARBA00023141"/>
    </source>
</evidence>
<dbReference type="Proteomes" id="UP000293142">
    <property type="component" value="Unassembled WGS sequence"/>
</dbReference>
<dbReference type="PROSITE" id="PS00858">
    <property type="entry name" value="PREPHENATE_DEHYDR_2"/>
    <property type="match status" value="1"/>
</dbReference>
<name>A0A4Q9E0F3_9BACL</name>
<dbReference type="PROSITE" id="PS51671">
    <property type="entry name" value="ACT"/>
    <property type="match status" value="1"/>
</dbReference>
<keyword evidence="14" id="KW-1185">Reference proteome</keyword>
<dbReference type="RefSeq" id="WP_131011400.1">
    <property type="nucleotide sequence ID" value="NZ_SIRE01000002.1"/>
</dbReference>
<dbReference type="PROSITE" id="PS00857">
    <property type="entry name" value="PREPHENATE_DEHYDR_1"/>
    <property type="match status" value="1"/>
</dbReference>
<keyword evidence="4 10" id="KW-0028">Amino-acid biosynthesis</keyword>
<organism evidence="13 14">
    <name type="scientific">Paenibacillus thalictri</name>
    <dbReference type="NCBI Taxonomy" id="2527873"/>
    <lineage>
        <taxon>Bacteria</taxon>
        <taxon>Bacillati</taxon>
        <taxon>Bacillota</taxon>
        <taxon>Bacilli</taxon>
        <taxon>Bacillales</taxon>
        <taxon>Paenibacillaceae</taxon>
        <taxon>Paenibacillus</taxon>
    </lineage>
</organism>
<dbReference type="InterPro" id="IPR008242">
    <property type="entry name" value="Chor_mutase/pphenate_deHydtase"/>
</dbReference>
<dbReference type="PANTHER" id="PTHR21022">
    <property type="entry name" value="PREPHENATE DEHYDRATASE P PROTEIN"/>
    <property type="match status" value="1"/>
</dbReference>
<evidence type="ECO:0000256" key="9">
    <source>
        <dbReference type="PIRSR" id="PIRSR001500-2"/>
    </source>
</evidence>
<dbReference type="SUPFAM" id="SSF53850">
    <property type="entry name" value="Periplasmic binding protein-like II"/>
    <property type="match status" value="1"/>
</dbReference>
<evidence type="ECO:0000256" key="3">
    <source>
        <dbReference type="ARBA" id="ARBA00021872"/>
    </source>
</evidence>
<dbReference type="NCBIfam" id="NF008865">
    <property type="entry name" value="PRK11898.1"/>
    <property type="match status" value="1"/>
</dbReference>
<dbReference type="EC" id="4.2.1.51" evidence="2 10"/>
<dbReference type="PANTHER" id="PTHR21022:SF19">
    <property type="entry name" value="PREPHENATE DEHYDRATASE-RELATED"/>
    <property type="match status" value="1"/>
</dbReference>
<dbReference type="GO" id="GO:0009094">
    <property type="term" value="P:L-phenylalanine biosynthetic process"/>
    <property type="evidence" value="ECO:0007669"/>
    <property type="project" value="UniProtKB-UniPathway"/>
</dbReference>
<keyword evidence="6 10" id="KW-0584">Phenylalanine biosynthesis</keyword>
<feature type="domain" description="Prephenate dehydratase" evidence="11">
    <location>
        <begin position="3"/>
        <end position="188"/>
    </location>
</feature>
<dbReference type="EMBL" id="SIRE01000002">
    <property type="protein sequence ID" value="TBL81613.1"/>
    <property type="molecule type" value="Genomic_DNA"/>
</dbReference>
<proteinExistence type="predicted"/>
<accession>A0A4Q9E0F3</accession>
<evidence type="ECO:0000256" key="6">
    <source>
        <dbReference type="ARBA" id="ARBA00023222"/>
    </source>
</evidence>
<keyword evidence="5 10" id="KW-0057">Aromatic amino acid biosynthesis</keyword>
<evidence type="ECO:0000256" key="7">
    <source>
        <dbReference type="ARBA" id="ARBA00023239"/>
    </source>
</evidence>
<dbReference type="CDD" id="cd13633">
    <property type="entry name" value="PBP2_Sa-PDT_like"/>
    <property type="match status" value="1"/>
</dbReference>
<evidence type="ECO:0000313" key="13">
    <source>
        <dbReference type="EMBL" id="TBL81613.1"/>
    </source>
</evidence>
<dbReference type="Gene3D" id="3.30.70.260">
    <property type="match status" value="1"/>
</dbReference>
<evidence type="ECO:0000256" key="2">
    <source>
        <dbReference type="ARBA" id="ARBA00013147"/>
    </source>
</evidence>
<evidence type="ECO:0000259" key="12">
    <source>
        <dbReference type="PROSITE" id="PS51671"/>
    </source>
</evidence>
<evidence type="ECO:0000256" key="1">
    <source>
        <dbReference type="ARBA" id="ARBA00004741"/>
    </source>
</evidence>
<protein>
    <recommendedName>
        <fullName evidence="3 10">Prephenate dehydratase</fullName>
        <shortName evidence="10">PDT</shortName>
        <ecNumber evidence="2 10">4.2.1.51</ecNumber>
    </recommendedName>
</protein>
<dbReference type="Gene3D" id="3.40.190.10">
    <property type="entry name" value="Periplasmic binding protein-like II"/>
    <property type="match status" value="2"/>
</dbReference>
<dbReference type="CDD" id="cd04905">
    <property type="entry name" value="ACT_CM-PDT"/>
    <property type="match status" value="1"/>
</dbReference>
<dbReference type="InterPro" id="IPR018528">
    <property type="entry name" value="Preph_deHydtase_CS"/>
</dbReference>
<dbReference type="Pfam" id="PF00800">
    <property type="entry name" value="PDT"/>
    <property type="match status" value="1"/>
</dbReference>
<dbReference type="OrthoDB" id="9802281at2"/>
<feature type="site" description="Essential for prephenate dehydratase activity" evidence="9">
    <location>
        <position position="181"/>
    </location>
</feature>
<feature type="domain" description="ACT" evidence="12">
    <location>
        <begin position="203"/>
        <end position="280"/>
    </location>
</feature>
<dbReference type="InterPro" id="IPR001086">
    <property type="entry name" value="Preph_deHydtase"/>
</dbReference>
<dbReference type="FunFam" id="3.30.70.260:FF:000012">
    <property type="entry name" value="Prephenate dehydratase"/>
    <property type="match status" value="1"/>
</dbReference>
<evidence type="ECO:0000256" key="10">
    <source>
        <dbReference type="RuleBase" id="RU361254"/>
    </source>
</evidence>
<dbReference type="AlphaFoldDB" id="A0A4Q9E0F3"/>
<reference evidence="13 14" key="1">
    <citation type="submission" date="2019-02" db="EMBL/GenBank/DDBJ databases">
        <title>Paenibacillus sp. nov., isolated from surface-sterilized tissue of Thalictrum simplex L.</title>
        <authorList>
            <person name="Tuo L."/>
        </authorList>
    </citation>
    <scope>NUCLEOTIDE SEQUENCE [LARGE SCALE GENOMIC DNA]</scope>
    <source>
        <strain evidence="13 14">N2SHLJ1</strain>
    </source>
</reference>
<dbReference type="InterPro" id="IPR045865">
    <property type="entry name" value="ACT-like_dom_sf"/>
</dbReference>
<dbReference type="PROSITE" id="PS51171">
    <property type="entry name" value="PREPHENATE_DEHYDR_3"/>
    <property type="match status" value="1"/>
</dbReference>
<evidence type="ECO:0000259" key="11">
    <source>
        <dbReference type="PROSITE" id="PS51171"/>
    </source>
</evidence>
<dbReference type="GO" id="GO:0004664">
    <property type="term" value="F:prephenate dehydratase activity"/>
    <property type="evidence" value="ECO:0007669"/>
    <property type="project" value="UniProtKB-UniRule"/>
</dbReference>
<dbReference type="Pfam" id="PF01842">
    <property type="entry name" value="ACT"/>
    <property type="match status" value="1"/>
</dbReference>
<dbReference type="InterPro" id="IPR002912">
    <property type="entry name" value="ACT_dom"/>
</dbReference>
<keyword evidence="7 10" id="KW-0456">Lyase</keyword>
<dbReference type="PIRSF" id="PIRSF001500">
    <property type="entry name" value="Chor_mut_pdt_Ppr"/>
    <property type="match status" value="1"/>
</dbReference>
<dbReference type="UniPathway" id="UPA00121">
    <property type="reaction ID" value="UER00345"/>
</dbReference>
<evidence type="ECO:0000256" key="8">
    <source>
        <dbReference type="ARBA" id="ARBA00047848"/>
    </source>
</evidence>
<comment type="pathway">
    <text evidence="1 10">Amino-acid biosynthesis; L-phenylalanine biosynthesis; phenylpyruvate from prephenate: step 1/1.</text>
</comment>
<evidence type="ECO:0000313" key="14">
    <source>
        <dbReference type="Proteomes" id="UP000293142"/>
    </source>
</evidence>